<keyword evidence="1" id="KW-0812">Transmembrane</keyword>
<dbReference type="EMBL" id="JACGCM010001237">
    <property type="protein sequence ID" value="KAF6158182.1"/>
    <property type="molecule type" value="Genomic_DNA"/>
</dbReference>
<evidence type="ECO:0000313" key="4">
    <source>
        <dbReference type="EMBL" id="KAF6158182.1"/>
    </source>
</evidence>
<dbReference type="InterPro" id="IPR026961">
    <property type="entry name" value="PGG_dom"/>
</dbReference>
<dbReference type="OrthoDB" id="1652385at2759"/>
<feature type="chain" id="PRO_5029672413" description="PGG domain-containing protein" evidence="2">
    <location>
        <begin position="18"/>
        <end position="188"/>
    </location>
</feature>
<dbReference type="PANTHER" id="PTHR24177">
    <property type="entry name" value="CASKIN"/>
    <property type="match status" value="1"/>
</dbReference>
<dbReference type="AlphaFoldDB" id="A0A7J7MTQ0"/>
<keyword evidence="5" id="KW-1185">Reference proteome</keyword>
<dbReference type="PANTHER" id="PTHR24177:SF292">
    <property type="entry name" value="ANKYRIN REPEAT FAMILY PROTEIN-RELATED"/>
    <property type="match status" value="1"/>
</dbReference>
<name>A0A7J7MTQ0_9MAGN</name>
<keyword evidence="1" id="KW-0472">Membrane</keyword>
<evidence type="ECO:0000256" key="1">
    <source>
        <dbReference type="SAM" id="Phobius"/>
    </source>
</evidence>
<evidence type="ECO:0000313" key="5">
    <source>
        <dbReference type="Proteomes" id="UP000541444"/>
    </source>
</evidence>
<evidence type="ECO:0000256" key="2">
    <source>
        <dbReference type="SAM" id="SignalP"/>
    </source>
</evidence>
<reference evidence="4 5" key="1">
    <citation type="journal article" date="2020" name="IScience">
        <title>Genome Sequencing of the Endangered Kingdonia uniflora (Circaeasteraceae, Ranunculales) Reveals Potential Mechanisms of Evolutionary Specialization.</title>
        <authorList>
            <person name="Sun Y."/>
            <person name="Deng T."/>
            <person name="Zhang A."/>
            <person name="Moore M.J."/>
            <person name="Landis J.B."/>
            <person name="Lin N."/>
            <person name="Zhang H."/>
            <person name="Zhang X."/>
            <person name="Huang J."/>
            <person name="Zhang X."/>
            <person name="Sun H."/>
            <person name="Wang H."/>
        </authorList>
    </citation>
    <scope>NUCLEOTIDE SEQUENCE [LARGE SCALE GENOMIC DNA]</scope>
    <source>
        <strain evidence="4">TB1705</strain>
        <tissue evidence="4">Leaf</tissue>
    </source>
</reference>
<dbReference type="GO" id="GO:0016020">
    <property type="term" value="C:membrane"/>
    <property type="evidence" value="ECO:0007669"/>
    <property type="project" value="TreeGrafter"/>
</dbReference>
<keyword evidence="2" id="KW-0732">Signal</keyword>
<proteinExistence type="predicted"/>
<feature type="signal peptide" evidence="2">
    <location>
        <begin position="1"/>
        <end position="17"/>
    </location>
</feature>
<keyword evidence="1" id="KW-1133">Transmembrane helix</keyword>
<dbReference type="Proteomes" id="UP000541444">
    <property type="component" value="Unassembled WGS sequence"/>
</dbReference>
<accession>A0A7J7MTQ0</accession>
<feature type="domain" description="PGG" evidence="3">
    <location>
        <begin position="1"/>
        <end position="104"/>
    </location>
</feature>
<sequence>MVAAMLIATIMFTATFTVPDGNNSDQGIPIFLKVSFFMVFAVSDAIGLFFSITSVLRFLSILTSRYAEENFLYSLPERLIAGLTTQFISIISMMIVFSATLFIVLGAKITWILIPVALLSCVLMSLFGLLQFPLHVELVLFTYGPNIFHKQSQVVIHHCRIQLLLQGLQVLKFTLYLWWSKLFSILIA</sequence>
<gene>
    <name evidence="4" type="ORF">GIB67_014976</name>
</gene>
<feature type="transmembrane region" description="Helical" evidence="1">
    <location>
        <begin position="109"/>
        <end position="130"/>
    </location>
</feature>
<protein>
    <recommendedName>
        <fullName evidence="3">PGG domain-containing protein</fullName>
    </recommendedName>
</protein>
<feature type="transmembrane region" description="Helical" evidence="1">
    <location>
        <begin position="79"/>
        <end position="103"/>
    </location>
</feature>
<feature type="transmembrane region" description="Helical" evidence="1">
    <location>
        <begin position="36"/>
        <end position="59"/>
    </location>
</feature>
<comment type="caution">
    <text evidence="4">The sequence shown here is derived from an EMBL/GenBank/DDBJ whole genome shotgun (WGS) entry which is preliminary data.</text>
</comment>
<evidence type="ECO:0000259" key="3">
    <source>
        <dbReference type="Pfam" id="PF13962"/>
    </source>
</evidence>
<dbReference type="Pfam" id="PF13962">
    <property type="entry name" value="PGG"/>
    <property type="match status" value="1"/>
</dbReference>
<organism evidence="4 5">
    <name type="scientific">Kingdonia uniflora</name>
    <dbReference type="NCBI Taxonomy" id="39325"/>
    <lineage>
        <taxon>Eukaryota</taxon>
        <taxon>Viridiplantae</taxon>
        <taxon>Streptophyta</taxon>
        <taxon>Embryophyta</taxon>
        <taxon>Tracheophyta</taxon>
        <taxon>Spermatophyta</taxon>
        <taxon>Magnoliopsida</taxon>
        <taxon>Ranunculales</taxon>
        <taxon>Circaeasteraceae</taxon>
        <taxon>Kingdonia</taxon>
    </lineage>
</organism>